<evidence type="ECO:0000256" key="1">
    <source>
        <dbReference type="SAM" id="MobiDB-lite"/>
    </source>
</evidence>
<reference evidence="3" key="2">
    <citation type="journal article" date="2005" name="PLoS Biol.">
        <title>The genomes of Oryza sativa: a history of duplications.</title>
        <authorList>
            <person name="Yu J."/>
            <person name="Wang J."/>
            <person name="Lin W."/>
            <person name="Li S."/>
            <person name="Li H."/>
            <person name="Zhou J."/>
            <person name="Ni P."/>
            <person name="Dong W."/>
            <person name="Hu S."/>
            <person name="Zeng C."/>
            <person name="Zhang J."/>
            <person name="Zhang Y."/>
            <person name="Li R."/>
            <person name="Xu Z."/>
            <person name="Li S."/>
            <person name="Li X."/>
            <person name="Zheng H."/>
            <person name="Cong L."/>
            <person name="Lin L."/>
            <person name="Yin J."/>
            <person name="Geng J."/>
            <person name="Li G."/>
            <person name="Shi J."/>
            <person name="Liu J."/>
            <person name="Lv H."/>
            <person name="Li J."/>
            <person name="Wang J."/>
            <person name="Deng Y."/>
            <person name="Ran L."/>
            <person name="Shi X."/>
            <person name="Wang X."/>
            <person name="Wu Q."/>
            <person name="Li C."/>
            <person name="Ren X."/>
            <person name="Wang J."/>
            <person name="Wang X."/>
            <person name="Li D."/>
            <person name="Liu D."/>
            <person name="Zhang X."/>
            <person name="Ji Z."/>
            <person name="Zhao W."/>
            <person name="Sun Y."/>
            <person name="Zhang Z."/>
            <person name="Bao J."/>
            <person name="Han Y."/>
            <person name="Dong L."/>
            <person name="Ji J."/>
            <person name="Chen P."/>
            <person name="Wu S."/>
            <person name="Liu J."/>
            <person name="Xiao Y."/>
            <person name="Bu D."/>
            <person name="Tan J."/>
            <person name="Yang L."/>
            <person name="Ye C."/>
            <person name="Zhang J."/>
            <person name="Xu J."/>
            <person name="Zhou Y."/>
            <person name="Yu Y."/>
            <person name="Zhang B."/>
            <person name="Zhuang S."/>
            <person name="Wei H."/>
            <person name="Liu B."/>
            <person name="Lei M."/>
            <person name="Yu H."/>
            <person name="Li Y."/>
            <person name="Xu H."/>
            <person name="Wei S."/>
            <person name="He X."/>
            <person name="Fang L."/>
            <person name="Zhang Z."/>
            <person name="Zhang Y."/>
            <person name="Huang X."/>
            <person name="Su Z."/>
            <person name="Tong W."/>
            <person name="Li J."/>
            <person name="Tong Z."/>
            <person name="Li S."/>
            <person name="Ye J."/>
            <person name="Wang L."/>
            <person name="Fang L."/>
            <person name="Lei T."/>
            <person name="Chen C."/>
            <person name="Chen H."/>
            <person name="Xu Z."/>
            <person name="Li H."/>
            <person name="Huang H."/>
            <person name="Zhang F."/>
            <person name="Xu H."/>
            <person name="Li N."/>
            <person name="Zhao C."/>
            <person name="Li S."/>
            <person name="Dong L."/>
            <person name="Huang Y."/>
            <person name="Li L."/>
            <person name="Xi Y."/>
            <person name="Qi Q."/>
            <person name="Li W."/>
            <person name="Zhang B."/>
            <person name="Hu W."/>
            <person name="Zhang Y."/>
            <person name="Tian X."/>
            <person name="Jiao Y."/>
            <person name="Liang X."/>
            <person name="Jin J."/>
            <person name="Gao L."/>
            <person name="Zheng W."/>
            <person name="Hao B."/>
            <person name="Liu S."/>
            <person name="Wang W."/>
            <person name="Yuan L."/>
            <person name="Cao M."/>
            <person name="McDermott J."/>
            <person name="Samudrala R."/>
            <person name="Wang J."/>
            <person name="Wong G.K."/>
            <person name="Yang H."/>
        </authorList>
    </citation>
    <scope>NUCLEOTIDE SEQUENCE [LARGE SCALE GENOMIC DNA]</scope>
</reference>
<dbReference type="KEGG" id="dosa:Os03g0311000"/>
<dbReference type="AlphaFoldDB" id="A0A8J8XWW8"/>
<feature type="compositionally biased region" description="Low complexity" evidence="1">
    <location>
        <begin position="198"/>
        <end position="212"/>
    </location>
</feature>
<reference evidence="2" key="3">
    <citation type="journal article" date="2006" name="Nucleic Acids Res.">
        <title>The Rice Annotation Project Database (RAP-DB): hub for Oryza sativa ssp. japonica genome information.</title>
        <authorList>
            <person name="Ohyanagi H."/>
            <person name="Tanaka T."/>
            <person name="Sakai H."/>
            <person name="Shigemoto Y."/>
            <person name="Yamaguchi K."/>
            <person name="Habara T."/>
            <person name="Fujii Y."/>
            <person name="Antonio B.A."/>
            <person name="Nagamura Y."/>
            <person name="Imanishi T."/>
            <person name="Ikeo K."/>
            <person name="Itoh T."/>
            <person name="Gojobori T."/>
            <person name="Sasaki T."/>
        </authorList>
    </citation>
    <scope>NUCLEOTIDE SEQUENCE</scope>
</reference>
<reference evidence="2" key="8">
    <citation type="submission" date="2009-08" db="EMBL/GenBank/DDBJ databases">
        <title>Oryza sativa nipponbare(GA3) genomic DNA, chromosome 3.</title>
        <authorList>
            <consortium name="IRGSP(International Rice Genome Sequencing Project)"/>
        </authorList>
    </citation>
    <scope>NUCLEOTIDE SEQUENCE</scope>
</reference>
<accession>A0A8J8XWW8</accession>
<dbReference type="Proteomes" id="UP000007752">
    <property type="component" value="Chromosome 3"/>
</dbReference>
<sequence length="272" mass="29740">MVQVTTRDPQANHSNPFSLLLSHSQRPPPLYPTFPFPAPGRRPPPHSRLQLGDGEDEVLGVRRLHNAVRVVEWRGARQRLVRGGGSRRRRHRRRVVVARGDARRPRQPELRTSPGQRLLLLRAPPLVSPRTPHLAELNESGGLEWRAAPATRRRSEEDGGGGADLEWHRAPPLSVATRRRSEEDGGGGGADLERRRAPPLSASTPPLLAGAPLRCSRRALQRSSGKVPSGGGGGFSPVMAVLGDIAGRRLRSRPAHSHCVLFSLVSFTFVHG</sequence>
<reference evidence="2" key="4">
    <citation type="journal article" date="2007" name="Genome Res.">
        <title>Curated Genome Annotation of Oryza sativa ssp. japonica and Comparative Genome Analysis with Arabidopsis thaliana.</title>
        <authorList>
            <consortium name="The Rice Annotation Project (RAP)"/>
            <person name="Itoh T."/>
            <person name="Tanaka T."/>
            <person name="Barrero R.A."/>
            <person name="Yamasaki C."/>
            <person name="Fujii Y."/>
            <person name="Hilton P.B."/>
            <person name="Antonio B.A."/>
            <person name="Aono H."/>
            <person name="Apweiler R."/>
            <person name="Bruskiewich R."/>
            <person name="Bureau T."/>
            <person name="Burr F."/>
            <person name="Costa de Oliveira A."/>
            <person name="Fuks G."/>
            <person name="Habara T."/>
            <person name="Haberer G."/>
            <person name="Han B."/>
            <person name="Harada E."/>
            <person name="Hiraki A.T."/>
            <person name="Hirochika H."/>
            <person name="Hoen D."/>
            <person name="Hokari H."/>
            <person name="Hosokawa S."/>
            <person name="Hsing Y."/>
            <person name="Ikawa H."/>
            <person name="Ikeo K."/>
            <person name="Imanishi T."/>
            <person name="Ito Y."/>
            <person name="Jaiswal P."/>
            <person name="Kanno M."/>
            <person name="Kawahara Y."/>
            <person name="Kawamura T."/>
            <person name="Kawashima H."/>
            <person name="Khurana J.P."/>
            <person name="Kikuchi S."/>
            <person name="Komatsu S."/>
            <person name="Koyanagi K.O."/>
            <person name="Kubooka H."/>
            <person name="Lieberherr D."/>
            <person name="Lin Y.C."/>
            <person name="Lonsdale D."/>
            <person name="Matsumoto T."/>
            <person name="Matsuya A."/>
            <person name="McCombie W.R."/>
            <person name="Messing J."/>
            <person name="Miyao A."/>
            <person name="Mulder N."/>
            <person name="Nagamura Y."/>
            <person name="Nam J."/>
            <person name="Namiki N."/>
            <person name="Numa H."/>
            <person name="Nurimoto S."/>
            <person name="O'donovan C."/>
            <person name="Ohyanagi H."/>
            <person name="Okido T."/>
            <person name="Oota S."/>
            <person name="Osato N."/>
            <person name="Palmer L.E."/>
            <person name="Quetier F."/>
            <person name="Raghuvanshi S."/>
            <person name="Saichi N."/>
            <person name="Sakai H."/>
            <person name="Sakai Y."/>
            <person name="Sakata K."/>
            <person name="Sakurai T."/>
            <person name="Sato F."/>
            <person name="Sato Y."/>
            <person name="Schoof H."/>
            <person name="Seki M."/>
            <person name="Shibata M."/>
            <person name="Shimizu Y."/>
            <person name="Shinozaki K."/>
            <person name="Shinso Y."/>
            <person name="Singh N.K."/>
            <person name="Smith-White B."/>
            <person name="Takeda J."/>
            <person name="Tanino M."/>
            <person name="Tatusova T."/>
            <person name="Thongjuea S."/>
            <person name="Todokoro F."/>
            <person name="Tsugane M."/>
            <person name="Tyagi A.K."/>
            <person name="Vanavichit A."/>
            <person name="Wang A."/>
            <person name="Wing R.A."/>
            <person name="Yamaguchi K."/>
            <person name="Yamamoto M."/>
            <person name="Yamamoto N."/>
            <person name="Yu Y."/>
            <person name="Zhang H."/>
            <person name="Zhao Q."/>
            <person name="Higo K."/>
            <person name="Burr B."/>
            <person name="Gojobori T."/>
            <person name="Sasaki T."/>
        </authorList>
    </citation>
    <scope>NUCLEOTIDE SEQUENCE</scope>
</reference>
<evidence type="ECO:0000313" key="4">
    <source>
        <dbReference type="Proteomes" id="UP000000763"/>
    </source>
</evidence>
<evidence type="ECO:0000313" key="2">
    <source>
        <dbReference type="EMBL" id="BAF11833.1"/>
    </source>
</evidence>
<feature type="region of interest" description="Disordered" evidence="1">
    <location>
        <begin position="98"/>
        <end position="212"/>
    </location>
</feature>
<accession>B9F832</accession>
<evidence type="ECO:0000313" key="3">
    <source>
        <dbReference type="EMBL" id="EEE58930.1"/>
    </source>
</evidence>
<feature type="region of interest" description="Disordered" evidence="1">
    <location>
        <begin position="1"/>
        <end position="28"/>
    </location>
</feature>
<dbReference type="Gramene" id="Os03t0311000-01">
    <property type="protein sequence ID" value="Os03t0311000-01"/>
    <property type="gene ID" value="Os03g0311000"/>
</dbReference>
<feature type="compositionally biased region" description="Basic and acidic residues" evidence="1">
    <location>
        <begin position="100"/>
        <end position="109"/>
    </location>
</feature>
<dbReference type="Proteomes" id="UP000000763">
    <property type="component" value="Chromosome 3"/>
</dbReference>
<dbReference type="EMBL" id="CM000140">
    <property type="protein sequence ID" value="EEE58930.1"/>
    <property type="molecule type" value="Genomic_DNA"/>
</dbReference>
<reference evidence="4" key="6">
    <citation type="journal article" date="2008" name="Nucleic Acids Res.">
        <title>The rice annotation project database (RAP-DB): 2008 update.</title>
        <authorList>
            <consortium name="The rice annotation project (RAP)"/>
        </authorList>
    </citation>
    <scope>GENOME REANNOTATION</scope>
    <source>
        <strain evidence="4">cv. Nipponbare</strain>
    </source>
</reference>
<protein>
    <submittedName>
        <fullName evidence="2">Os03g0311000 protein</fullName>
    </submittedName>
</protein>
<reference evidence="3" key="7">
    <citation type="submission" date="2008-12" db="EMBL/GenBank/DDBJ databases">
        <title>Improved gene annotation of the rice (Oryza sativa) genomes.</title>
        <authorList>
            <person name="Wang J."/>
            <person name="Li R."/>
            <person name="Fan W."/>
            <person name="Huang Q."/>
            <person name="Zhang J."/>
            <person name="Zhou Y."/>
            <person name="Hu Y."/>
            <person name="Zi S."/>
            <person name="Li J."/>
            <person name="Ni P."/>
            <person name="Zheng H."/>
            <person name="Zhang Y."/>
            <person name="Zhao M."/>
            <person name="Hao Q."/>
            <person name="McDermott J."/>
            <person name="Samudrala R."/>
            <person name="Kristiansen K."/>
            <person name="Wong G.K.-S."/>
        </authorList>
    </citation>
    <scope>NUCLEOTIDE SEQUENCE</scope>
</reference>
<dbReference type="HOGENOM" id="CLU_1024472_0_0_1"/>
<reference evidence="2 4" key="1">
    <citation type="journal article" date="2005" name="Nature">
        <title>The map-based sequence of the rice genome.</title>
        <authorList>
            <consortium name="International rice genome sequencing project (IRGSP)"/>
            <person name="Matsumoto T."/>
            <person name="Wu J."/>
            <person name="Kanamori H."/>
            <person name="Katayose Y."/>
            <person name="Fujisawa M."/>
            <person name="Namiki N."/>
            <person name="Mizuno H."/>
            <person name="Yamamoto K."/>
            <person name="Antonio B.A."/>
            <person name="Baba T."/>
            <person name="Sakata K."/>
            <person name="Nagamura Y."/>
            <person name="Aoki H."/>
            <person name="Arikawa K."/>
            <person name="Arita K."/>
            <person name="Bito T."/>
            <person name="Chiden Y."/>
            <person name="Fujitsuka N."/>
            <person name="Fukunaka R."/>
            <person name="Hamada M."/>
            <person name="Harada C."/>
            <person name="Hayashi A."/>
            <person name="Hijishita S."/>
            <person name="Honda M."/>
            <person name="Hosokawa S."/>
            <person name="Ichikawa Y."/>
            <person name="Idonuma A."/>
            <person name="Iijima M."/>
            <person name="Ikeda M."/>
            <person name="Ikeno M."/>
            <person name="Ito K."/>
            <person name="Ito S."/>
            <person name="Ito T."/>
            <person name="Ito Y."/>
            <person name="Ito Y."/>
            <person name="Iwabuchi A."/>
            <person name="Kamiya K."/>
            <person name="Karasawa W."/>
            <person name="Kurita K."/>
            <person name="Katagiri S."/>
            <person name="Kikuta A."/>
            <person name="Kobayashi H."/>
            <person name="Kobayashi N."/>
            <person name="Machita K."/>
            <person name="Maehara T."/>
            <person name="Masukawa M."/>
            <person name="Mizubayashi T."/>
            <person name="Mukai Y."/>
            <person name="Nagasaki H."/>
            <person name="Nagata Y."/>
            <person name="Naito S."/>
            <person name="Nakashima M."/>
            <person name="Nakama Y."/>
            <person name="Nakamichi Y."/>
            <person name="Nakamura M."/>
            <person name="Meguro A."/>
            <person name="Negishi M."/>
            <person name="Ohta I."/>
            <person name="Ohta T."/>
            <person name="Okamoto M."/>
            <person name="Ono N."/>
            <person name="Saji S."/>
            <person name="Sakaguchi M."/>
            <person name="Sakai K."/>
            <person name="Shibata M."/>
            <person name="Shimokawa T."/>
            <person name="Song J."/>
            <person name="Takazaki Y."/>
            <person name="Terasawa K."/>
            <person name="Tsugane M."/>
            <person name="Tsuji K."/>
            <person name="Ueda S."/>
            <person name="Waki K."/>
            <person name="Yamagata H."/>
            <person name="Yamamoto M."/>
            <person name="Yamamoto S."/>
            <person name="Yamane H."/>
            <person name="Yoshiki S."/>
            <person name="Yoshihara R."/>
            <person name="Yukawa K."/>
            <person name="Zhong H."/>
            <person name="Yano M."/>
            <person name="Yuan Q."/>
            <person name="Ouyang S."/>
            <person name="Liu J."/>
            <person name="Jones K.M."/>
            <person name="Gansberger K."/>
            <person name="Moffat K."/>
            <person name="Hill J."/>
            <person name="Bera J."/>
            <person name="Fadrosh D."/>
            <person name="Jin S."/>
            <person name="Johri S."/>
            <person name="Kim M."/>
            <person name="Overton L."/>
            <person name="Reardon M."/>
            <person name="Tsitrin T."/>
            <person name="Vuong H."/>
            <person name="Weaver B."/>
            <person name="Ciecko A."/>
            <person name="Tallon L."/>
            <person name="Jackson J."/>
            <person name="Pai G."/>
            <person name="Aken S.V."/>
            <person name="Utterback T."/>
            <person name="Reidmuller S."/>
            <person name="Feldblyum T."/>
            <person name="Hsiao J."/>
            <person name="Zismann V."/>
            <person name="Iobst S."/>
            <person name="de Vazeille A.R."/>
            <person name="Buell C.R."/>
            <person name="Ying K."/>
            <person name="Li Y."/>
            <person name="Lu T."/>
            <person name="Huang Y."/>
            <person name="Zhao Q."/>
            <person name="Feng Q."/>
            <person name="Zhang L."/>
            <person name="Zhu J."/>
            <person name="Weng Q."/>
            <person name="Mu J."/>
            <person name="Lu Y."/>
            <person name="Fan D."/>
            <person name="Liu Y."/>
            <person name="Guan J."/>
            <person name="Zhang Y."/>
            <person name="Yu S."/>
            <person name="Liu X."/>
            <person name="Zhang Y."/>
            <person name="Hong G."/>
            <person name="Han B."/>
            <person name="Choisne N."/>
            <person name="Demange N."/>
            <person name="Orjeda G."/>
            <person name="Samain S."/>
            <person name="Cattolico L."/>
            <person name="Pelletier E."/>
            <person name="Couloux A."/>
            <person name="Segurens B."/>
            <person name="Wincker P."/>
            <person name="D'Hont A."/>
            <person name="Scarpelli C."/>
            <person name="Weissenbach J."/>
            <person name="Salanoubat M."/>
            <person name="Quetier F."/>
            <person name="Yu Y."/>
            <person name="Kim H.R."/>
            <person name="Rambo T."/>
            <person name="Currie J."/>
            <person name="Collura K."/>
            <person name="Luo M."/>
            <person name="Yang T."/>
            <person name="Ammiraju J.S.S."/>
            <person name="Engler F."/>
            <person name="Soderlund C."/>
            <person name="Wing R.A."/>
            <person name="Palmer L.E."/>
            <person name="de la Bastide M."/>
            <person name="Spiegel L."/>
            <person name="Nascimento L."/>
            <person name="Zutavern T."/>
            <person name="O'Shaughnessy A."/>
            <person name="Dike S."/>
            <person name="Dedhia N."/>
            <person name="Preston R."/>
            <person name="Balija V."/>
            <person name="McCombie W.R."/>
            <person name="Chow T."/>
            <person name="Chen H."/>
            <person name="Chung M."/>
            <person name="Chen C."/>
            <person name="Shaw J."/>
            <person name="Wu H."/>
            <person name="Hsiao K."/>
            <person name="Chao Y."/>
            <person name="Chu M."/>
            <person name="Cheng C."/>
            <person name="Hour A."/>
            <person name="Lee P."/>
            <person name="Lin S."/>
            <person name="Lin Y."/>
            <person name="Liou J."/>
            <person name="Liu S."/>
            <person name="Hsing Y."/>
            <person name="Raghuvanshi S."/>
            <person name="Mohanty A."/>
            <person name="Bharti A.K."/>
            <person name="Gaur A."/>
            <person name="Gupta V."/>
            <person name="Kumar D."/>
            <person name="Ravi V."/>
            <person name="Vij S."/>
            <person name="Kapur A."/>
            <person name="Khurana P."/>
            <person name="Khurana P."/>
            <person name="Khurana J.P."/>
            <person name="Tyagi A.K."/>
            <person name="Gaikwad K."/>
            <person name="Singh A."/>
            <person name="Dalal V."/>
            <person name="Srivastava S."/>
            <person name="Dixit A."/>
            <person name="Pal A.K."/>
            <person name="Ghazi I.A."/>
            <person name="Yadav M."/>
            <person name="Pandit A."/>
            <person name="Bhargava A."/>
            <person name="Sureshbabu K."/>
            <person name="Batra K."/>
            <person name="Sharma T.R."/>
            <person name="Mohapatra T."/>
            <person name="Singh N.K."/>
            <person name="Messing J."/>
            <person name="Nelson A.B."/>
            <person name="Fuks G."/>
            <person name="Kavchok S."/>
            <person name="Keizer G."/>
            <person name="Linton E."/>
            <person name="Llaca V."/>
            <person name="Song R."/>
            <person name="Tanyolac B."/>
            <person name="Young S."/>
            <person name="Ho-Il K."/>
            <person name="Hahn J.H."/>
            <person name="Sangsakoo G."/>
            <person name="Vanavichit A."/>
            <person name="de Mattos Luiz.A.T."/>
            <person name="Zimmer P.D."/>
            <person name="Malone G."/>
            <person name="Dellagostin O."/>
            <person name="de Oliveira A.C."/>
            <person name="Bevan M."/>
            <person name="Bancroft I."/>
            <person name="Minx P."/>
            <person name="Cordum H."/>
            <person name="Wilson R."/>
            <person name="Cheng Z."/>
            <person name="Jin W."/>
            <person name="Jiang J."/>
            <person name="Leong S.A."/>
            <person name="Iwama H."/>
            <person name="Gojobori T."/>
            <person name="Itoh T."/>
            <person name="Niimura Y."/>
            <person name="Fujii Y."/>
            <person name="Habara T."/>
            <person name="Sakai H."/>
            <person name="Sato Y."/>
            <person name="Wilson G."/>
            <person name="Kumar K."/>
            <person name="McCouch S."/>
            <person name="Juretic N."/>
            <person name="Hoen D."/>
            <person name="Wright S."/>
            <person name="Bruskiewich R."/>
            <person name="Bureau T."/>
            <person name="Miyao A."/>
            <person name="Hirochika H."/>
            <person name="Nishikawa T."/>
            <person name="Kadowaki K."/>
            <person name="Sugiura M."/>
            <person name="Burr B."/>
            <person name="Sasaki T."/>
        </authorList>
    </citation>
    <scope>NUCLEOTIDE SEQUENCE [LARGE SCALE GENOMIC DNA]</scope>
    <source>
        <strain evidence="4">cv. Nipponbare</strain>
    </source>
</reference>
<dbReference type="EMBL" id="AP008209">
    <property type="protein sequence ID" value="BAF11833.1"/>
    <property type="molecule type" value="Genomic_DNA"/>
</dbReference>
<name>A0A8J8XWW8_ORYSJ</name>
<reference evidence="2" key="5">
    <citation type="journal article" date="2008" name="Nucleic Acids Res.">
        <title>The Rice Annotation Project Database (RAP-DB): 2008 update.</title>
        <authorList>
            <consortium name="The Rice Annotation Project (RAP)"/>
            <person name="Tanaka T."/>
            <person name="Antonio B.A."/>
            <person name="Kikuchi S."/>
            <person name="Matsumoto T."/>
            <person name="Nagamura Y."/>
            <person name="Numa H."/>
            <person name="Sakai H."/>
            <person name="Wu J."/>
            <person name="Itoh T."/>
            <person name="Sasaki T."/>
            <person name="Aono R."/>
            <person name="Fujii Y."/>
            <person name="Habara T."/>
            <person name="Harada E."/>
            <person name="Kanno M."/>
            <person name="Kawahara Y."/>
            <person name="Kawashima H."/>
            <person name="Kubooka H."/>
            <person name="Matsuya A."/>
            <person name="Nakaoka H."/>
            <person name="Saichi N."/>
            <person name="Sanbonmatsu R."/>
            <person name="Sato Y."/>
            <person name="Shinso Y."/>
            <person name="Suzuki M."/>
            <person name="Takeda J."/>
            <person name="Tanino M."/>
            <person name="Todokoro F."/>
            <person name="Yamaguchi K."/>
            <person name="Yamamoto N."/>
            <person name="Yamasaki C."/>
            <person name="Imanishi T."/>
            <person name="Okido T."/>
            <person name="Tada M."/>
            <person name="Ikeo K."/>
            <person name="Tateno Y."/>
            <person name="Gojobori T."/>
            <person name="Lin Y.C."/>
            <person name="Wei F.J."/>
            <person name="Hsing Y.I."/>
            <person name="Zhao Q."/>
            <person name="Han B."/>
            <person name="Kramer M.R."/>
            <person name="McCombie R.W."/>
            <person name="Lonsdale D."/>
            <person name="O'Donovan C.C."/>
            <person name="Whitfield E.J."/>
            <person name="Apweiler R."/>
            <person name="Koyanagi K.O."/>
            <person name="Khurana J.P."/>
            <person name="Raghuvanshi S."/>
            <person name="Singh N.K."/>
            <person name="Tyagi A.K."/>
            <person name="Haberer G."/>
            <person name="Fujisawa M."/>
            <person name="Hosokawa S."/>
            <person name="Ito Y."/>
            <person name="Ikawa H."/>
            <person name="Shibata M."/>
            <person name="Yamamoto M."/>
            <person name="Bruskiewich R.M."/>
            <person name="Hoen D.R."/>
            <person name="Bureau TE."/>
            <person name="Namiki N."/>
            <person name="Ohyanagi H."/>
            <person name="Sakai Y."/>
            <person name="Nobushima S."/>
            <person name="Sakata K."/>
            <person name="Barrero R.A."/>
            <person name="Sato Y."/>
            <person name="Souvorov A."/>
            <person name="Smith-White B."/>
            <person name="Tatusova T."/>
            <person name="An S."/>
            <person name="An G."/>
            <person name="OOta S."/>
            <person name="Fuks G."/>
            <person name="Messing J."/>
            <person name="Christie K.R."/>
            <person name="Lieberherr D."/>
            <person name="Kim H."/>
            <person name="Zuccolo A."/>
            <person name="Wing R.A."/>
            <person name="Nobuta K."/>
            <person name="Green P.J."/>
            <person name="Lu C."/>
            <person name="Meyers BC."/>
            <person name="Chaparro C."/>
            <person name="Piegu B."/>
            <person name="Panaud O."/>
            <person name="Echeverria M."/>
        </authorList>
    </citation>
    <scope>NUCLEOTIDE SEQUENCE</scope>
</reference>
<feature type="compositionally biased region" description="Polar residues" evidence="1">
    <location>
        <begin position="1"/>
        <end position="25"/>
    </location>
</feature>
<reference evidence="2" key="9">
    <citation type="submission" date="2009-08" db="EMBL/GenBank/DDBJ databases">
        <title>The Second Rice Annotation Project Meeting (RAP2).</title>
        <authorList>
            <consortium name="The Rice Annotation Project (RAP)"/>
        </authorList>
    </citation>
    <scope>NUCLEOTIDE SEQUENCE</scope>
</reference>
<organism evidence="3">
    <name type="scientific">Oryza sativa subsp. japonica</name>
    <name type="common">Rice</name>
    <dbReference type="NCBI Taxonomy" id="39947"/>
    <lineage>
        <taxon>Eukaryota</taxon>
        <taxon>Viridiplantae</taxon>
        <taxon>Streptophyta</taxon>
        <taxon>Embryophyta</taxon>
        <taxon>Tracheophyta</taxon>
        <taxon>Spermatophyta</taxon>
        <taxon>Magnoliopsida</taxon>
        <taxon>Liliopsida</taxon>
        <taxon>Poales</taxon>
        <taxon>Poaceae</taxon>
        <taxon>BOP clade</taxon>
        <taxon>Oryzoideae</taxon>
        <taxon>Oryzeae</taxon>
        <taxon>Oryzinae</taxon>
        <taxon>Oryza</taxon>
        <taxon>Oryza sativa</taxon>
    </lineage>
</organism>
<gene>
    <name evidence="2" type="ordered locus">Os03g0311000</name>
    <name evidence="3" type="ORF">OsJ_10594</name>
</gene>
<proteinExistence type="predicted"/>